<dbReference type="EMBL" id="CM051401">
    <property type="protein sequence ID" value="KAJ4712914.1"/>
    <property type="molecule type" value="Genomic_DNA"/>
</dbReference>
<sequence>MSSDTAKEDASVVDSSVTEKHDMGNSDDPESSSYKAIEEGYPSPAEAKAAHSDGRLQNLTENKKGKLYNTRYFIIKSLNHHNIQLSIERGIWATQVMNEPILEEAFHNSGKVILIFSVNMSGFFQGYAQMMSSVGWRRDNVWSRGNGKNNPWGRSFKVKWLQLNDLPFQKTLHLKNPLNDYKPVKISRDCQELPQDIGEALCDLLDVKGDVDGMRTSFPGDDLPAKRPCMEPSSSLGEEEYHMPPLHMSMARTPMPYPSFLYQHQAGASNFHLAQRCGGDAENLPFTSLSPKFARMNHPQINGNLTNLQVDSDMSARYDFWGLSAESPLASTITEDDFLEMSYEEYLEAHSRGIKQLCHPVGGPSWTMPESSSKKQDDDSNSSFVADKRHSRKRVHHSSQK</sequence>
<dbReference type="Proteomes" id="UP001164539">
    <property type="component" value="Chromosome 8"/>
</dbReference>
<proteinExistence type="predicted"/>
<accession>A0ACC1XN64</accession>
<evidence type="ECO:0000313" key="1">
    <source>
        <dbReference type="EMBL" id="KAJ4712914.1"/>
    </source>
</evidence>
<organism evidence="1 2">
    <name type="scientific">Melia azedarach</name>
    <name type="common">Chinaberry tree</name>
    <dbReference type="NCBI Taxonomy" id="155640"/>
    <lineage>
        <taxon>Eukaryota</taxon>
        <taxon>Viridiplantae</taxon>
        <taxon>Streptophyta</taxon>
        <taxon>Embryophyta</taxon>
        <taxon>Tracheophyta</taxon>
        <taxon>Spermatophyta</taxon>
        <taxon>Magnoliopsida</taxon>
        <taxon>eudicotyledons</taxon>
        <taxon>Gunneridae</taxon>
        <taxon>Pentapetalae</taxon>
        <taxon>rosids</taxon>
        <taxon>malvids</taxon>
        <taxon>Sapindales</taxon>
        <taxon>Meliaceae</taxon>
        <taxon>Melia</taxon>
    </lineage>
</organism>
<protein>
    <submittedName>
        <fullName evidence="1">YTH domain-containing protein 1-like isoform X2</fullName>
    </submittedName>
</protein>
<gene>
    <name evidence="1" type="ORF">OWV82_015078</name>
</gene>
<evidence type="ECO:0000313" key="2">
    <source>
        <dbReference type="Proteomes" id="UP001164539"/>
    </source>
</evidence>
<comment type="caution">
    <text evidence="1">The sequence shown here is derived from an EMBL/GenBank/DDBJ whole genome shotgun (WGS) entry which is preliminary data.</text>
</comment>
<keyword evidence="2" id="KW-1185">Reference proteome</keyword>
<name>A0ACC1XN64_MELAZ</name>
<reference evidence="1 2" key="1">
    <citation type="journal article" date="2023" name="Science">
        <title>Complex scaffold remodeling in plant triterpene biosynthesis.</title>
        <authorList>
            <person name="De La Pena R."/>
            <person name="Hodgson H."/>
            <person name="Liu J.C."/>
            <person name="Stephenson M.J."/>
            <person name="Martin A.C."/>
            <person name="Owen C."/>
            <person name="Harkess A."/>
            <person name="Leebens-Mack J."/>
            <person name="Jimenez L.E."/>
            <person name="Osbourn A."/>
            <person name="Sattely E.S."/>
        </authorList>
    </citation>
    <scope>NUCLEOTIDE SEQUENCE [LARGE SCALE GENOMIC DNA]</scope>
    <source>
        <strain evidence="2">cv. JPN11</strain>
        <tissue evidence="1">Leaf</tissue>
    </source>
</reference>